<evidence type="ECO:0000256" key="2">
    <source>
        <dbReference type="ARBA" id="ARBA00022475"/>
    </source>
</evidence>
<dbReference type="Proteomes" id="UP000483293">
    <property type="component" value="Unassembled WGS sequence"/>
</dbReference>
<dbReference type="GO" id="GO:0005886">
    <property type="term" value="C:plasma membrane"/>
    <property type="evidence" value="ECO:0007669"/>
    <property type="project" value="UniProtKB-SubCell"/>
</dbReference>
<feature type="region of interest" description="Disordered" evidence="6">
    <location>
        <begin position="167"/>
        <end position="192"/>
    </location>
</feature>
<dbReference type="PANTHER" id="PTHR30294:SF29">
    <property type="entry name" value="MULTIDRUG ABC TRANSPORTER PERMEASE YBHS-RELATED"/>
    <property type="match status" value="1"/>
</dbReference>
<dbReference type="Pfam" id="PF12698">
    <property type="entry name" value="ABC2_membrane_3"/>
    <property type="match status" value="1"/>
</dbReference>
<feature type="transmembrane region" description="Helical" evidence="7">
    <location>
        <begin position="330"/>
        <end position="351"/>
    </location>
</feature>
<accession>A0A6L9SW57</accession>
<feature type="transmembrane region" description="Helical" evidence="7">
    <location>
        <begin position="363"/>
        <end position="382"/>
    </location>
</feature>
<keyword evidence="10" id="KW-1185">Reference proteome</keyword>
<dbReference type="GO" id="GO:0140359">
    <property type="term" value="F:ABC-type transporter activity"/>
    <property type="evidence" value="ECO:0007669"/>
    <property type="project" value="InterPro"/>
</dbReference>
<keyword evidence="4 7" id="KW-1133">Transmembrane helix</keyword>
<dbReference type="Gene3D" id="3.40.1710.10">
    <property type="entry name" value="abc type-2 transporter like domain"/>
    <property type="match status" value="1"/>
</dbReference>
<gene>
    <name evidence="9" type="ORF">GFD21_08340</name>
</gene>
<evidence type="ECO:0000256" key="1">
    <source>
        <dbReference type="ARBA" id="ARBA00004651"/>
    </source>
</evidence>
<protein>
    <submittedName>
        <fullName evidence="9">ABC transporter permease</fullName>
    </submittedName>
</protein>
<evidence type="ECO:0000313" key="9">
    <source>
        <dbReference type="EMBL" id="NEG55762.1"/>
    </source>
</evidence>
<evidence type="ECO:0000256" key="6">
    <source>
        <dbReference type="SAM" id="MobiDB-lite"/>
    </source>
</evidence>
<dbReference type="RefSeq" id="WP_163197528.1">
    <property type="nucleotide sequence ID" value="NZ_WHZV01000007.1"/>
</dbReference>
<proteinExistence type="predicted"/>
<evidence type="ECO:0000313" key="10">
    <source>
        <dbReference type="Proteomes" id="UP000483293"/>
    </source>
</evidence>
<reference evidence="9 10" key="1">
    <citation type="submission" date="2019-10" db="EMBL/GenBank/DDBJ databases">
        <title>Bifidobacterium from non-human primates.</title>
        <authorList>
            <person name="Modesto M."/>
        </authorList>
    </citation>
    <scope>NUCLEOTIDE SEQUENCE [LARGE SCALE GENOMIC DNA]</scope>
    <source>
        <strain evidence="9 10">SMA15</strain>
    </source>
</reference>
<evidence type="ECO:0000256" key="4">
    <source>
        <dbReference type="ARBA" id="ARBA00022989"/>
    </source>
</evidence>
<feature type="transmembrane region" description="Helical" evidence="7">
    <location>
        <begin position="16"/>
        <end position="38"/>
    </location>
</feature>
<sequence length="466" mass="47573">MNTCKATLRVLAAHKLYIIIYLVLIGIMMLAISGSALFGDRNAAADVYEPGRATVAVIDRDSDRGGVASSLRAYLAADDDVVDLADEPQALQQAVASNWVDLIVIIPDGYADKLLDSATSSGADGSSGKVPAVETVTSYTSGAGSMASMAIGGFLSLTRTELIGTNVTGTTDAADPTGTTDQTGMTGTVTRPELDDLTTATTRVRALARDRNANHAIAVDHTDAEAAADADAASAGERTAAGFGSTIKSALYPLFLAMTVCTALVSGVFNAGETRRRLFASPQRSSTMGMQRMATLCGFALVVVAVYLLAAVALMLAAGLDPMSLAPAGVAMTILSACVYALMTVACGFLLGEAGVGDTMANGFANVFGLLLLFTSGLSLPVDMLPESMLAVGRMLPGWWYCTAIDDALGIGTASSGGVDAAGWATGTGIVALFAVAFVALGLAVGRIRRSRPAPVSAAVTQLAEA</sequence>
<keyword evidence="3 7" id="KW-0812">Transmembrane</keyword>
<feature type="compositionally biased region" description="Low complexity" evidence="6">
    <location>
        <begin position="168"/>
        <end position="190"/>
    </location>
</feature>
<feature type="domain" description="ABC-2 type transporter transmembrane" evidence="8">
    <location>
        <begin position="18"/>
        <end position="444"/>
    </location>
</feature>
<keyword evidence="2" id="KW-1003">Cell membrane</keyword>
<comment type="subcellular location">
    <subcellularLocation>
        <location evidence="1">Cell membrane</location>
        <topology evidence="1">Multi-pass membrane protein</topology>
    </subcellularLocation>
</comment>
<dbReference type="InterPro" id="IPR013525">
    <property type="entry name" value="ABC2_TM"/>
</dbReference>
<evidence type="ECO:0000256" key="5">
    <source>
        <dbReference type="ARBA" id="ARBA00023136"/>
    </source>
</evidence>
<feature type="transmembrane region" description="Helical" evidence="7">
    <location>
        <begin position="250"/>
        <end position="272"/>
    </location>
</feature>
<dbReference type="PANTHER" id="PTHR30294">
    <property type="entry name" value="MEMBRANE COMPONENT OF ABC TRANSPORTER YHHJ-RELATED"/>
    <property type="match status" value="1"/>
</dbReference>
<name>A0A6L9SW57_9BIFI</name>
<keyword evidence="5 7" id="KW-0472">Membrane</keyword>
<evidence type="ECO:0000256" key="7">
    <source>
        <dbReference type="SAM" id="Phobius"/>
    </source>
</evidence>
<feature type="transmembrane region" description="Helical" evidence="7">
    <location>
        <begin position="293"/>
        <end position="318"/>
    </location>
</feature>
<feature type="transmembrane region" description="Helical" evidence="7">
    <location>
        <begin position="424"/>
        <end position="445"/>
    </location>
</feature>
<dbReference type="EMBL" id="WHZV01000007">
    <property type="protein sequence ID" value="NEG55762.1"/>
    <property type="molecule type" value="Genomic_DNA"/>
</dbReference>
<dbReference type="InterPro" id="IPR051449">
    <property type="entry name" value="ABC-2_transporter_component"/>
</dbReference>
<dbReference type="AlphaFoldDB" id="A0A6L9SW57"/>
<organism evidence="9 10">
    <name type="scientific">Bifidobacterium platyrrhinorum</name>
    <dbReference type="NCBI Taxonomy" id="2661628"/>
    <lineage>
        <taxon>Bacteria</taxon>
        <taxon>Bacillati</taxon>
        <taxon>Actinomycetota</taxon>
        <taxon>Actinomycetes</taxon>
        <taxon>Bifidobacteriales</taxon>
        <taxon>Bifidobacteriaceae</taxon>
        <taxon>Bifidobacterium</taxon>
    </lineage>
</organism>
<comment type="caution">
    <text evidence="9">The sequence shown here is derived from an EMBL/GenBank/DDBJ whole genome shotgun (WGS) entry which is preliminary data.</text>
</comment>
<evidence type="ECO:0000259" key="8">
    <source>
        <dbReference type="Pfam" id="PF12698"/>
    </source>
</evidence>
<evidence type="ECO:0000256" key="3">
    <source>
        <dbReference type="ARBA" id="ARBA00022692"/>
    </source>
</evidence>